<name>A0ABS0PGB0_9BRAD</name>
<accession>A0ABS0PGB0</accession>
<organism evidence="1 2">
    <name type="scientific">Bradyrhizobium diversitatis</name>
    <dbReference type="NCBI Taxonomy" id="2755406"/>
    <lineage>
        <taxon>Bacteria</taxon>
        <taxon>Pseudomonadati</taxon>
        <taxon>Pseudomonadota</taxon>
        <taxon>Alphaproteobacteria</taxon>
        <taxon>Hyphomicrobiales</taxon>
        <taxon>Nitrobacteraceae</taxon>
        <taxon>Bradyrhizobium</taxon>
    </lineage>
</organism>
<comment type="caution">
    <text evidence="1">The sequence shown here is derived from an EMBL/GenBank/DDBJ whole genome shotgun (WGS) entry which is preliminary data.</text>
</comment>
<reference evidence="1 2" key="1">
    <citation type="submission" date="2020-07" db="EMBL/GenBank/DDBJ databases">
        <title>Bradyrhizobium diversity isolated from nodules of indigenous legumes of Western Australia.</title>
        <authorList>
            <person name="Klepa M.S."/>
        </authorList>
    </citation>
    <scope>NUCLEOTIDE SEQUENCE [LARGE SCALE GENOMIC DNA]</scope>
    <source>
        <strain evidence="1 2">CNPSo 4019</strain>
    </source>
</reference>
<dbReference type="RefSeq" id="WP_197969727.1">
    <property type="nucleotide sequence ID" value="NZ_JACEGD010000082.1"/>
</dbReference>
<evidence type="ECO:0000313" key="1">
    <source>
        <dbReference type="EMBL" id="MBH5392243.1"/>
    </source>
</evidence>
<gene>
    <name evidence="1" type="ORF">H1B27_39270</name>
</gene>
<evidence type="ECO:0000313" key="2">
    <source>
        <dbReference type="Proteomes" id="UP001194539"/>
    </source>
</evidence>
<dbReference type="EMBL" id="JACEGD010000082">
    <property type="protein sequence ID" value="MBH5392243.1"/>
    <property type="molecule type" value="Genomic_DNA"/>
</dbReference>
<keyword evidence="2" id="KW-1185">Reference proteome</keyword>
<proteinExistence type="predicted"/>
<sequence length="142" mass="15755">MGLSIRFYLFAEDGLQAISQRVMMGLVRGKDAMPQYAGTRQKLADVILENEAKKPARIERTQGSYLTFDENGAGRGIRRICLVDPALAARDALDLLGENGLDEVGEGRLRPDRLPFPALQPLTNSTQQRGRFESFGVGSFRR</sequence>
<dbReference type="Proteomes" id="UP001194539">
    <property type="component" value="Unassembled WGS sequence"/>
</dbReference>
<protein>
    <submittedName>
        <fullName evidence="1">Uncharacterized protein</fullName>
    </submittedName>
</protein>